<dbReference type="Pfam" id="PF17676">
    <property type="entry name" value="Peptidase_S66C"/>
    <property type="match status" value="1"/>
</dbReference>
<keyword evidence="7" id="KW-1185">Reference proteome</keyword>
<dbReference type="AlphaFoldDB" id="A0A401UKM3"/>
<dbReference type="Gene3D" id="3.50.30.60">
    <property type="entry name" value="LD-carboxypeptidase A C-terminal domain-like"/>
    <property type="match status" value="1"/>
</dbReference>
<dbReference type="InterPro" id="IPR027478">
    <property type="entry name" value="LdcA_N"/>
</dbReference>
<comment type="similarity">
    <text evidence="1">Belongs to the peptidase S66 family.</text>
</comment>
<keyword evidence="6" id="KW-0121">Carboxypeptidase</keyword>
<feature type="domain" description="LD-carboxypeptidase C-terminal" evidence="5">
    <location>
        <begin position="205"/>
        <end position="326"/>
    </location>
</feature>
<keyword evidence="2" id="KW-0378">Hydrolase</keyword>
<dbReference type="InterPro" id="IPR003507">
    <property type="entry name" value="S66_fam"/>
</dbReference>
<feature type="active site" description="Charge relay system" evidence="3">
    <location>
        <position position="244"/>
    </location>
</feature>
<organism evidence="6 7">
    <name type="scientific">Clostridium tagluense</name>
    <dbReference type="NCBI Taxonomy" id="360422"/>
    <lineage>
        <taxon>Bacteria</taxon>
        <taxon>Bacillati</taxon>
        <taxon>Bacillota</taxon>
        <taxon>Clostridia</taxon>
        <taxon>Eubacteriales</taxon>
        <taxon>Clostridiaceae</taxon>
        <taxon>Clostridium</taxon>
    </lineage>
</organism>
<dbReference type="PIRSF" id="PIRSF028757">
    <property type="entry name" value="LD-carboxypeptidase"/>
    <property type="match status" value="1"/>
</dbReference>
<dbReference type="InterPro" id="IPR029062">
    <property type="entry name" value="Class_I_gatase-like"/>
</dbReference>
<dbReference type="SUPFAM" id="SSF52317">
    <property type="entry name" value="Class I glutamine amidotransferase-like"/>
    <property type="match status" value="1"/>
</dbReference>
<dbReference type="RefSeq" id="WP_125000147.1">
    <property type="nucleotide sequence ID" value="NZ_BHYK01000008.1"/>
</dbReference>
<dbReference type="InterPro" id="IPR040921">
    <property type="entry name" value="Peptidase_S66C"/>
</dbReference>
<sequence length="340" mass="38906">MKYPLPLKKEDIIGITAPSMGVLGVISKKIDNSIKKLEMMGYKCVETDSVRNISKLTSALPEIRAQEFMSLYCDEKVKAIIPPWGGELLMDMLPFLNFDLLKKLPPKWIMGFSDTSMLLFVLMLKLDMATLHGPNLLDFGSSSIDDSVLASLDIMAKNNEKFIQQNLEYYQKEWFEITDTTFPPYNLTEKVIWKSLIEDLNYKFRGRLIGGNLDVICKLIGTPYAPVEEYIDKYYDDGFIWYFESCEMNAADVYRTLLQMKMSGWFVNCKGILYGRSEGLDAIDDFTFLDALTFAFKDNNIPIIYNVDIGHLPPQLTLINGSYAEVFYENGRGTIKQQMV</sequence>
<comment type="caution">
    <text evidence="6">The sequence shown here is derived from an EMBL/GenBank/DDBJ whole genome shotgun (WGS) entry which is preliminary data.</text>
</comment>
<gene>
    <name evidence="6" type="primary">mccF</name>
    <name evidence="6" type="ORF">Ctaglu_17270</name>
</gene>
<protein>
    <submittedName>
        <fullName evidence="6">LD-carboxypeptidase</fullName>
    </submittedName>
</protein>
<evidence type="ECO:0000313" key="6">
    <source>
        <dbReference type="EMBL" id="GCD10104.1"/>
    </source>
</evidence>
<dbReference type="PANTHER" id="PTHR30237:SF5">
    <property type="entry name" value="CARBOXYPEPTIDASE VC_A0337-RELATED"/>
    <property type="match status" value="1"/>
</dbReference>
<feature type="domain" description="LD-carboxypeptidase N-terminal" evidence="4">
    <location>
        <begin position="13"/>
        <end position="133"/>
    </location>
</feature>
<dbReference type="OrthoDB" id="9807329at2"/>
<evidence type="ECO:0000256" key="2">
    <source>
        <dbReference type="ARBA" id="ARBA00022801"/>
    </source>
</evidence>
<dbReference type="Pfam" id="PF02016">
    <property type="entry name" value="Peptidase_S66"/>
    <property type="match status" value="1"/>
</dbReference>
<dbReference type="CDD" id="cd07062">
    <property type="entry name" value="Peptidase_S66_mccF_like"/>
    <property type="match status" value="1"/>
</dbReference>
<dbReference type="Gene3D" id="3.40.50.10740">
    <property type="entry name" value="Class I glutamine amidotransferase-like"/>
    <property type="match status" value="1"/>
</dbReference>
<dbReference type="Proteomes" id="UP000287872">
    <property type="component" value="Unassembled WGS sequence"/>
</dbReference>
<evidence type="ECO:0000313" key="7">
    <source>
        <dbReference type="Proteomes" id="UP000287872"/>
    </source>
</evidence>
<evidence type="ECO:0000259" key="5">
    <source>
        <dbReference type="Pfam" id="PF17676"/>
    </source>
</evidence>
<keyword evidence="6" id="KW-0645">Protease</keyword>
<dbReference type="InterPro" id="IPR040449">
    <property type="entry name" value="Peptidase_S66_N"/>
</dbReference>
<evidence type="ECO:0000259" key="4">
    <source>
        <dbReference type="Pfam" id="PF02016"/>
    </source>
</evidence>
<dbReference type="SUPFAM" id="SSF141986">
    <property type="entry name" value="LD-carboxypeptidase A C-terminal domain-like"/>
    <property type="match status" value="1"/>
</dbReference>
<dbReference type="PANTHER" id="PTHR30237">
    <property type="entry name" value="MURAMOYLTETRAPEPTIDE CARBOXYPEPTIDASE"/>
    <property type="match status" value="1"/>
</dbReference>
<feature type="active site" description="Nucleophile" evidence="3">
    <location>
        <position position="113"/>
    </location>
</feature>
<dbReference type="InterPro" id="IPR027461">
    <property type="entry name" value="Carboxypeptidase_A_C_sf"/>
</dbReference>
<evidence type="ECO:0000256" key="3">
    <source>
        <dbReference type="PIRSR" id="PIRSR028757-1"/>
    </source>
</evidence>
<accession>A0A401UKM3</accession>
<name>A0A401UKM3_9CLOT</name>
<proteinExistence type="inferred from homology"/>
<evidence type="ECO:0000256" key="1">
    <source>
        <dbReference type="ARBA" id="ARBA00010233"/>
    </source>
</evidence>
<feature type="active site" description="Charge relay system" evidence="3">
    <location>
        <position position="311"/>
    </location>
</feature>
<reference evidence="6 7" key="1">
    <citation type="submission" date="2018-11" db="EMBL/GenBank/DDBJ databases">
        <title>Genome sequencing and assembly of Clostridium tagluense strain A121.</title>
        <authorList>
            <person name="Murakami T."/>
            <person name="Segawa T."/>
            <person name="Shcherbakova V.A."/>
            <person name="Mori H."/>
            <person name="Yoshimura Y."/>
        </authorList>
    </citation>
    <scope>NUCLEOTIDE SEQUENCE [LARGE SCALE GENOMIC DNA]</scope>
    <source>
        <strain evidence="6 7">A121</strain>
    </source>
</reference>
<dbReference type="GO" id="GO:0004180">
    <property type="term" value="F:carboxypeptidase activity"/>
    <property type="evidence" value="ECO:0007669"/>
    <property type="project" value="UniProtKB-KW"/>
</dbReference>
<dbReference type="EMBL" id="BHYK01000008">
    <property type="protein sequence ID" value="GCD10104.1"/>
    <property type="molecule type" value="Genomic_DNA"/>
</dbReference>